<dbReference type="AlphaFoldDB" id="A0A0F9CVK2"/>
<feature type="non-terminal residue" evidence="1">
    <location>
        <position position="362"/>
    </location>
</feature>
<proteinExistence type="predicted"/>
<gene>
    <name evidence="1" type="ORF">LCGC14_2563370</name>
</gene>
<protein>
    <submittedName>
        <fullName evidence="1">Uncharacterized protein</fullName>
    </submittedName>
</protein>
<evidence type="ECO:0000313" key="1">
    <source>
        <dbReference type="EMBL" id="KKL09686.1"/>
    </source>
</evidence>
<accession>A0A0F9CVK2</accession>
<comment type="caution">
    <text evidence="1">The sequence shown here is derived from an EMBL/GenBank/DDBJ whole genome shotgun (WGS) entry which is preliminary data.</text>
</comment>
<dbReference type="EMBL" id="LAZR01042370">
    <property type="protein sequence ID" value="KKL09686.1"/>
    <property type="molecule type" value="Genomic_DNA"/>
</dbReference>
<reference evidence="1" key="1">
    <citation type="journal article" date="2015" name="Nature">
        <title>Complex archaea that bridge the gap between prokaryotes and eukaryotes.</title>
        <authorList>
            <person name="Spang A."/>
            <person name="Saw J.H."/>
            <person name="Jorgensen S.L."/>
            <person name="Zaremba-Niedzwiedzka K."/>
            <person name="Martijn J."/>
            <person name="Lind A.E."/>
            <person name="van Eijk R."/>
            <person name="Schleper C."/>
            <person name="Guy L."/>
            <person name="Ettema T.J."/>
        </authorList>
    </citation>
    <scope>NUCLEOTIDE SEQUENCE</scope>
</reference>
<name>A0A0F9CVK2_9ZZZZ</name>
<sequence>MKLAILLLILAVGMIPISSYADSGEIGYKLLPEKLLEYTDGTLQVFVEADGLMIPLGIVGLKATSTDSEIIKIIGIEPANEYITNIKIQALKPGEANIALAATGFFSQEIPIKVYDNNNFPTQIQMKITPNVFPVDGPKYGYIGVELLTTGGLPTKAESDTIIKFSTPNNDIIELEKDQVLIKKGEYFALNEFKVLSSGDAIIFAETEGMKKISMFTKIQKAAEPYKIQVYTFPSKFTSYSGASAYLIIQLQDNDGIPVIAEKDIHVSLTSTNPSTQVNTSNDFEEVLFQTKELIIEGGSYWAYTSFNPRPDLGGFTESDFQIYTISASADDYISSSTPITVIHERIGGGDTGQVKGGILLG</sequence>
<organism evidence="1">
    <name type="scientific">marine sediment metagenome</name>
    <dbReference type="NCBI Taxonomy" id="412755"/>
    <lineage>
        <taxon>unclassified sequences</taxon>
        <taxon>metagenomes</taxon>
        <taxon>ecological metagenomes</taxon>
    </lineage>
</organism>